<dbReference type="EMBL" id="JAKMXF010000044">
    <property type="protein sequence ID" value="KAI6660064.1"/>
    <property type="molecule type" value="Genomic_DNA"/>
</dbReference>
<dbReference type="PANTHER" id="PTHR46680">
    <property type="entry name" value="NF-KAPPA-B INHIBITOR ALPHA"/>
    <property type="match status" value="1"/>
</dbReference>
<evidence type="ECO:0000256" key="2">
    <source>
        <dbReference type="ARBA" id="ARBA00023043"/>
    </source>
</evidence>
<keyword evidence="2 3" id="KW-0040">ANK repeat</keyword>
<evidence type="ECO:0000313" key="5">
    <source>
        <dbReference type="EMBL" id="KAI6660064.1"/>
    </source>
</evidence>
<dbReference type="Gene3D" id="1.25.40.20">
    <property type="entry name" value="Ankyrin repeat-containing domain"/>
    <property type="match status" value="1"/>
</dbReference>
<dbReference type="AlphaFoldDB" id="A0AAV7KIR1"/>
<reference evidence="5 6" key="1">
    <citation type="journal article" date="2023" name="BMC Biol.">
        <title>The compact genome of the sponge Oopsacas minuta (Hexactinellida) is lacking key metazoan core genes.</title>
        <authorList>
            <person name="Santini S."/>
            <person name="Schenkelaars Q."/>
            <person name="Jourda C."/>
            <person name="Duchesne M."/>
            <person name="Belahbib H."/>
            <person name="Rocher C."/>
            <person name="Selva M."/>
            <person name="Riesgo A."/>
            <person name="Vervoort M."/>
            <person name="Leys S.P."/>
            <person name="Kodjabachian L."/>
            <person name="Le Bivic A."/>
            <person name="Borchiellini C."/>
            <person name="Claverie J.M."/>
            <person name="Renard E."/>
        </authorList>
    </citation>
    <scope>NUCLEOTIDE SEQUENCE [LARGE SCALE GENOMIC DNA]</scope>
    <source>
        <strain evidence="5">SPO-2</strain>
    </source>
</reference>
<dbReference type="GO" id="GO:0005829">
    <property type="term" value="C:cytosol"/>
    <property type="evidence" value="ECO:0007669"/>
    <property type="project" value="TreeGrafter"/>
</dbReference>
<evidence type="ECO:0000256" key="3">
    <source>
        <dbReference type="PROSITE-ProRule" id="PRU00023"/>
    </source>
</evidence>
<accession>A0AAV7KIR1</accession>
<feature type="region of interest" description="Disordered" evidence="4">
    <location>
        <begin position="494"/>
        <end position="526"/>
    </location>
</feature>
<evidence type="ECO:0000256" key="4">
    <source>
        <dbReference type="SAM" id="MobiDB-lite"/>
    </source>
</evidence>
<feature type="compositionally biased region" description="Low complexity" evidence="4">
    <location>
        <begin position="213"/>
        <end position="254"/>
    </location>
</feature>
<dbReference type="PROSITE" id="PS50088">
    <property type="entry name" value="ANK_REPEAT"/>
    <property type="match status" value="3"/>
</dbReference>
<keyword evidence="1" id="KW-0677">Repeat</keyword>
<dbReference type="InterPro" id="IPR051070">
    <property type="entry name" value="NF-kappa-B_inhibitor"/>
</dbReference>
<dbReference type="SMART" id="SM00248">
    <property type="entry name" value="ANK"/>
    <property type="match status" value="6"/>
</dbReference>
<dbReference type="Proteomes" id="UP001165289">
    <property type="component" value="Unassembled WGS sequence"/>
</dbReference>
<feature type="repeat" description="ANK" evidence="3">
    <location>
        <begin position="429"/>
        <end position="461"/>
    </location>
</feature>
<feature type="region of interest" description="Disordered" evidence="4">
    <location>
        <begin position="150"/>
        <end position="255"/>
    </location>
</feature>
<keyword evidence="6" id="KW-1185">Reference proteome</keyword>
<dbReference type="GO" id="GO:0051059">
    <property type="term" value="F:NF-kappaB binding"/>
    <property type="evidence" value="ECO:0007669"/>
    <property type="project" value="TreeGrafter"/>
</dbReference>
<dbReference type="InterPro" id="IPR036770">
    <property type="entry name" value="Ankyrin_rpt-contain_sf"/>
</dbReference>
<sequence>MDNISDNYRLPFEAQISASILPNFPLSPFFPRPIISSLSPPYLDPSKNVYLAAPLISTQLTNTPTSYFIPRLNFSYPSSILSLSNPLYRTTVVPTSTRTTLSTDCHSLNNVHDPHTSEISPLPQTVTRASKRKKDFSIAALLANESEKVSIQNREATGIDSQPSRAVNSRKRRLDDDDEGSLTPPAKSLKSSLPDPEISHKPLLQSSSSGIATNLSNTTVHSSSNSTFSTDSGIQSGSISNSSTPSSTSSSNTSLTHQLARSGLDRILRLNQLLYQKATAMNIITPDEDGDTHLHLAIASEKSELVKKYIRTLILLKLKLDIKNHLKQTPLHVAVITNQPVIIRDLIAAGANVNVSDRNGDNCIHLACKWGDQHTMTALFESKSPIPDFDALNFNGIAPLHLAAINNNIECIKLLVQNNAQKNIGDGTSGKTALHHAIEGKHYNLIRLLVQFDFDVNIPTFAGVTPLQFASGLQEQEIVSYLIHNGTIATKNIPAIQTQDKSSNEEGTQQNESTSSIIPQVSDSNT</sequence>
<gene>
    <name evidence="5" type="ORF">LOD99_14405</name>
</gene>
<dbReference type="PROSITE" id="PS50297">
    <property type="entry name" value="ANK_REP_REGION"/>
    <property type="match status" value="3"/>
</dbReference>
<dbReference type="InterPro" id="IPR002110">
    <property type="entry name" value="Ankyrin_rpt"/>
</dbReference>
<dbReference type="Pfam" id="PF12796">
    <property type="entry name" value="Ank_2"/>
    <property type="match status" value="2"/>
</dbReference>
<name>A0AAV7KIR1_9METZ</name>
<evidence type="ECO:0000313" key="6">
    <source>
        <dbReference type="Proteomes" id="UP001165289"/>
    </source>
</evidence>
<dbReference type="PANTHER" id="PTHR46680:SF3">
    <property type="entry name" value="NF-KAPPA-B INHIBITOR CACTUS"/>
    <property type="match status" value="1"/>
</dbReference>
<dbReference type="GO" id="GO:0071356">
    <property type="term" value="P:cellular response to tumor necrosis factor"/>
    <property type="evidence" value="ECO:0007669"/>
    <property type="project" value="TreeGrafter"/>
</dbReference>
<organism evidence="5 6">
    <name type="scientific">Oopsacas minuta</name>
    <dbReference type="NCBI Taxonomy" id="111878"/>
    <lineage>
        <taxon>Eukaryota</taxon>
        <taxon>Metazoa</taxon>
        <taxon>Porifera</taxon>
        <taxon>Hexactinellida</taxon>
        <taxon>Hexasterophora</taxon>
        <taxon>Lyssacinosida</taxon>
        <taxon>Leucopsacidae</taxon>
        <taxon>Oopsacas</taxon>
    </lineage>
</organism>
<feature type="compositionally biased region" description="Polar residues" evidence="4">
    <location>
        <begin position="150"/>
        <end position="167"/>
    </location>
</feature>
<evidence type="ECO:0000256" key="1">
    <source>
        <dbReference type="ARBA" id="ARBA00022737"/>
    </source>
</evidence>
<protein>
    <submittedName>
        <fullName evidence="5">B-cell lymphoma 3 protein</fullName>
    </submittedName>
</protein>
<feature type="repeat" description="ANK" evidence="3">
    <location>
        <begin position="395"/>
        <end position="427"/>
    </location>
</feature>
<comment type="caution">
    <text evidence="5">The sequence shown here is derived from an EMBL/GenBank/DDBJ whole genome shotgun (WGS) entry which is preliminary data.</text>
</comment>
<proteinExistence type="predicted"/>
<feature type="repeat" description="ANK" evidence="3">
    <location>
        <begin position="326"/>
        <end position="358"/>
    </location>
</feature>
<dbReference type="SUPFAM" id="SSF48403">
    <property type="entry name" value="Ankyrin repeat"/>
    <property type="match status" value="1"/>
</dbReference>